<organism evidence="5 6">
    <name type="scientific">Hyunsoonleella aquatilis</name>
    <dbReference type="NCBI Taxonomy" id="2762758"/>
    <lineage>
        <taxon>Bacteria</taxon>
        <taxon>Pseudomonadati</taxon>
        <taxon>Bacteroidota</taxon>
        <taxon>Flavobacteriia</taxon>
        <taxon>Flavobacteriales</taxon>
        <taxon>Flavobacteriaceae</taxon>
    </lineage>
</organism>
<dbReference type="PANTHER" id="PTHR43280">
    <property type="entry name" value="ARAC-FAMILY TRANSCRIPTIONAL REGULATOR"/>
    <property type="match status" value="1"/>
</dbReference>
<dbReference type="SUPFAM" id="SSF51182">
    <property type="entry name" value="RmlC-like cupins"/>
    <property type="match status" value="1"/>
</dbReference>
<keyword evidence="6" id="KW-1185">Reference proteome</keyword>
<dbReference type="RefSeq" id="WP_186562841.1">
    <property type="nucleotide sequence ID" value="NZ_JACNMF010000004.1"/>
</dbReference>
<dbReference type="InterPro" id="IPR018062">
    <property type="entry name" value="HTH_AraC-typ_CS"/>
</dbReference>
<dbReference type="SUPFAM" id="SSF46689">
    <property type="entry name" value="Homeodomain-like"/>
    <property type="match status" value="2"/>
</dbReference>
<dbReference type="InterPro" id="IPR018060">
    <property type="entry name" value="HTH_AraC"/>
</dbReference>
<dbReference type="PANTHER" id="PTHR43280:SF27">
    <property type="entry name" value="TRANSCRIPTIONAL REGULATOR MTLR"/>
    <property type="match status" value="1"/>
</dbReference>
<keyword evidence="3" id="KW-0804">Transcription</keyword>
<name>A0A923HH13_9FLAO</name>
<accession>A0A923HH13</accession>
<dbReference type="Pfam" id="PF12833">
    <property type="entry name" value="HTH_18"/>
    <property type="match status" value="1"/>
</dbReference>
<dbReference type="Gene3D" id="2.60.120.10">
    <property type="entry name" value="Jelly Rolls"/>
    <property type="match status" value="1"/>
</dbReference>
<keyword evidence="1" id="KW-0805">Transcription regulation</keyword>
<dbReference type="InterPro" id="IPR011051">
    <property type="entry name" value="RmlC_Cupin_sf"/>
</dbReference>
<sequence length="285" mass="32667">MKLVLKNTESFTNSRLNVFTKEKPCLDSAWHYHPEFELLYISRSTGIRFVGDSVSPFEPGDLVLVGSNLPHLWRNDVSYYSEGSEKTVKTVVIKFYKNFIGENTFDTPEFTAINRMLSDSKYGISFGKNVSDSMKGELIGLPGLSNTEQYIKLLDILHRLSIVSDKQLLSSSDMRQYTPKGAHRIDRVLRYISDNYGKTIALEDVSDIACMTPNSFCRFFKKKTNKSFTEFLNEVRIRNASRILVQETFAVNDVCFLVGYNSITNFNKQFKRIMGSTPKQYREAV</sequence>
<dbReference type="PRINTS" id="PR00032">
    <property type="entry name" value="HTHARAC"/>
</dbReference>
<dbReference type="EMBL" id="JACNMF010000004">
    <property type="protein sequence ID" value="MBC3759210.1"/>
    <property type="molecule type" value="Genomic_DNA"/>
</dbReference>
<dbReference type="GO" id="GO:0003700">
    <property type="term" value="F:DNA-binding transcription factor activity"/>
    <property type="evidence" value="ECO:0007669"/>
    <property type="project" value="InterPro"/>
</dbReference>
<proteinExistence type="predicted"/>
<gene>
    <name evidence="5" type="ORF">H7U19_12385</name>
</gene>
<evidence type="ECO:0000313" key="6">
    <source>
        <dbReference type="Proteomes" id="UP000656244"/>
    </source>
</evidence>
<dbReference type="InterPro" id="IPR020449">
    <property type="entry name" value="Tscrpt_reg_AraC-type_HTH"/>
</dbReference>
<dbReference type="SMART" id="SM00342">
    <property type="entry name" value="HTH_ARAC"/>
    <property type="match status" value="1"/>
</dbReference>
<dbReference type="Proteomes" id="UP000656244">
    <property type="component" value="Unassembled WGS sequence"/>
</dbReference>
<evidence type="ECO:0000256" key="1">
    <source>
        <dbReference type="ARBA" id="ARBA00023015"/>
    </source>
</evidence>
<comment type="caution">
    <text evidence="5">The sequence shown here is derived from an EMBL/GenBank/DDBJ whole genome shotgun (WGS) entry which is preliminary data.</text>
</comment>
<feature type="domain" description="HTH araC/xylS-type" evidence="4">
    <location>
        <begin position="186"/>
        <end position="284"/>
    </location>
</feature>
<dbReference type="AlphaFoldDB" id="A0A923HH13"/>
<dbReference type="GO" id="GO:0043565">
    <property type="term" value="F:sequence-specific DNA binding"/>
    <property type="evidence" value="ECO:0007669"/>
    <property type="project" value="InterPro"/>
</dbReference>
<dbReference type="PROSITE" id="PS00041">
    <property type="entry name" value="HTH_ARAC_FAMILY_1"/>
    <property type="match status" value="1"/>
</dbReference>
<evidence type="ECO:0000256" key="3">
    <source>
        <dbReference type="ARBA" id="ARBA00023163"/>
    </source>
</evidence>
<dbReference type="PROSITE" id="PS01124">
    <property type="entry name" value="HTH_ARAC_FAMILY_2"/>
    <property type="match status" value="1"/>
</dbReference>
<keyword evidence="2" id="KW-0238">DNA-binding</keyword>
<dbReference type="CDD" id="cd06976">
    <property type="entry name" value="cupin_MtlR-like_N"/>
    <property type="match status" value="1"/>
</dbReference>
<evidence type="ECO:0000313" key="5">
    <source>
        <dbReference type="EMBL" id="MBC3759210.1"/>
    </source>
</evidence>
<evidence type="ECO:0000256" key="2">
    <source>
        <dbReference type="ARBA" id="ARBA00023125"/>
    </source>
</evidence>
<reference evidence="5" key="1">
    <citation type="submission" date="2020-08" db="EMBL/GenBank/DDBJ databases">
        <title>Hyunsoonleella sp. strain SJ7 genome sequencing and assembly.</title>
        <authorList>
            <person name="Kim I."/>
        </authorList>
    </citation>
    <scope>NUCLEOTIDE SEQUENCE</scope>
    <source>
        <strain evidence="5">SJ7</strain>
    </source>
</reference>
<protein>
    <submittedName>
        <fullName evidence="5">AraC family transcriptional regulator</fullName>
    </submittedName>
</protein>
<dbReference type="Gene3D" id="1.10.10.60">
    <property type="entry name" value="Homeodomain-like"/>
    <property type="match status" value="2"/>
</dbReference>
<dbReference type="InterPro" id="IPR014710">
    <property type="entry name" value="RmlC-like_jellyroll"/>
</dbReference>
<evidence type="ECO:0000259" key="4">
    <source>
        <dbReference type="PROSITE" id="PS01124"/>
    </source>
</evidence>
<dbReference type="InterPro" id="IPR009057">
    <property type="entry name" value="Homeodomain-like_sf"/>
</dbReference>